<accession>A0ACD0NKZ7</accession>
<gene>
    <name evidence="1" type="ORF">IE53DRAFT_372340</name>
</gene>
<dbReference type="Proteomes" id="UP000245626">
    <property type="component" value="Unassembled WGS sequence"/>
</dbReference>
<proteinExistence type="predicted"/>
<protein>
    <submittedName>
        <fullName evidence="1">Uncharacterized protein</fullName>
    </submittedName>
</protein>
<keyword evidence="2" id="KW-1185">Reference proteome</keyword>
<evidence type="ECO:0000313" key="1">
    <source>
        <dbReference type="EMBL" id="PWN46492.1"/>
    </source>
</evidence>
<organism evidence="1 2">
    <name type="scientific">Violaceomyces palustris</name>
    <dbReference type="NCBI Taxonomy" id="1673888"/>
    <lineage>
        <taxon>Eukaryota</taxon>
        <taxon>Fungi</taxon>
        <taxon>Dikarya</taxon>
        <taxon>Basidiomycota</taxon>
        <taxon>Ustilaginomycotina</taxon>
        <taxon>Ustilaginomycetes</taxon>
        <taxon>Violaceomycetales</taxon>
        <taxon>Violaceomycetaceae</taxon>
        <taxon>Violaceomyces</taxon>
    </lineage>
</organism>
<sequence length="61" mass="6476">MSNPGSATTSEGKNIWIAAGEGDLERVRHLVQVQGISPTAPDPYTYTPVHAAASYGHLEIL</sequence>
<dbReference type="EMBL" id="KZ820981">
    <property type="protein sequence ID" value="PWN46492.1"/>
    <property type="molecule type" value="Genomic_DNA"/>
</dbReference>
<name>A0ACD0NKZ7_9BASI</name>
<reference evidence="1 2" key="1">
    <citation type="journal article" date="2018" name="Mol. Biol. Evol.">
        <title>Broad Genomic Sampling Reveals a Smut Pathogenic Ancestry of the Fungal Clade Ustilaginomycotina.</title>
        <authorList>
            <person name="Kijpornyongpan T."/>
            <person name="Mondo S.J."/>
            <person name="Barry K."/>
            <person name="Sandor L."/>
            <person name="Lee J."/>
            <person name="Lipzen A."/>
            <person name="Pangilinan J."/>
            <person name="LaButti K."/>
            <person name="Hainaut M."/>
            <person name="Henrissat B."/>
            <person name="Grigoriev I.V."/>
            <person name="Spatafora J.W."/>
            <person name="Aime M.C."/>
        </authorList>
    </citation>
    <scope>NUCLEOTIDE SEQUENCE [LARGE SCALE GENOMIC DNA]</scope>
    <source>
        <strain evidence="1 2">SA 807</strain>
    </source>
</reference>
<evidence type="ECO:0000313" key="2">
    <source>
        <dbReference type="Proteomes" id="UP000245626"/>
    </source>
</evidence>